<evidence type="ECO:0000313" key="1">
    <source>
        <dbReference type="EMBL" id="RFU17676.1"/>
    </source>
</evidence>
<evidence type="ECO:0000313" key="2">
    <source>
        <dbReference type="Proteomes" id="UP000264702"/>
    </source>
</evidence>
<dbReference type="Pfam" id="PF04365">
    <property type="entry name" value="BrnT_toxin"/>
    <property type="match status" value="1"/>
</dbReference>
<dbReference type="InterPro" id="IPR007460">
    <property type="entry name" value="BrnT_toxin"/>
</dbReference>
<dbReference type="OrthoDB" id="9802417at2"/>
<dbReference type="Proteomes" id="UP000264702">
    <property type="component" value="Unassembled WGS sequence"/>
</dbReference>
<proteinExistence type="predicted"/>
<dbReference type="RefSeq" id="WP_117298424.1">
    <property type="nucleotide sequence ID" value="NZ_QVQT02000002.1"/>
</dbReference>
<dbReference type="InterPro" id="IPR038573">
    <property type="entry name" value="BrnT_sf"/>
</dbReference>
<name>A0A372IRZ0_9BACT</name>
<dbReference type="AlphaFoldDB" id="A0A372IRZ0"/>
<dbReference type="EMBL" id="QVQT01000002">
    <property type="protein sequence ID" value="RFU17676.1"/>
    <property type="molecule type" value="Genomic_DNA"/>
</dbReference>
<comment type="caution">
    <text evidence="1">The sequence shown here is derived from an EMBL/GenBank/DDBJ whole genome shotgun (WGS) entry which is preliminary data.</text>
</comment>
<dbReference type="Gene3D" id="3.10.450.530">
    <property type="entry name" value="Ribonuclease toxin, BrnT, of type II toxin-antitoxin system"/>
    <property type="match status" value="1"/>
</dbReference>
<sequence length="104" mass="11799">MILFEWDEAKAESNRRKHGVTFEEAMIVFDDPNAVFVEDRMVDGELRWHVIGFAAGTTLLLVAHTLHAAPNESKEIVRLISARPATRRERILYGKNCAKDADGY</sequence>
<gene>
    <name evidence="1" type="ORF">D0Y96_05990</name>
</gene>
<organism evidence="1 2">
    <name type="scientific">Paracidobacterium acidisoli</name>
    <dbReference type="NCBI Taxonomy" id="2303751"/>
    <lineage>
        <taxon>Bacteria</taxon>
        <taxon>Pseudomonadati</taxon>
        <taxon>Acidobacteriota</taxon>
        <taxon>Terriglobia</taxon>
        <taxon>Terriglobales</taxon>
        <taxon>Acidobacteriaceae</taxon>
        <taxon>Paracidobacterium</taxon>
    </lineage>
</organism>
<protein>
    <submittedName>
        <fullName evidence="1">BrnT family toxin</fullName>
    </submittedName>
</protein>
<reference evidence="1 2" key="1">
    <citation type="submission" date="2018-08" db="EMBL/GenBank/DDBJ databases">
        <title>Acidipila sp. 4G-K13, an acidobacterium isolated from forest soil.</title>
        <authorList>
            <person name="Gao Z.-H."/>
            <person name="Qiu L.-H."/>
        </authorList>
    </citation>
    <scope>NUCLEOTIDE SEQUENCE [LARGE SCALE GENOMIC DNA]</scope>
    <source>
        <strain evidence="1 2">4G-K13</strain>
    </source>
</reference>
<accession>A0A372IRZ0</accession>
<keyword evidence="2" id="KW-1185">Reference proteome</keyword>